<evidence type="ECO:0000313" key="9">
    <source>
        <dbReference type="Proteomes" id="UP000191680"/>
    </source>
</evidence>
<name>A0A1V6LV95_9FLAO</name>
<keyword evidence="3" id="KW-0597">Phosphoprotein</keyword>
<evidence type="ECO:0000256" key="1">
    <source>
        <dbReference type="ARBA" id="ARBA00000085"/>
    </source>
</evidence>
<dbReference type="Gene3D" id="1.10.287.130">
    <property type="match status" value="1"/>
</dbReference>
<dbReference type="PANTHER" id="PTHR43304:SF1">
    <property type="entry name" value="PAC DOMAIN-CONTAINING PROTEIN"/>
    <property type="match status" value="1"/>
</dbReference>
<accession>A0A1V6LV95</accession>
<gene>
    <name evidence="8" type="ORF">BUL40_03405</name>
</gene>
<dbReference type="SUPFAM" id="SSF47384">
    <property type="entry name" value="Homodimeric domain of signal transducing histidine kinase"/>
    <property type="match status" value="1"/>
</dbReference>
<dbReference type="CDD" id="cd00082">
    <property type="entry name" value="HisKA"/>
    <property type="match status" value="1"/>
</dbReference>
<organism evidence="8 9">
    <name type="scientific">Croceivirga radicis</name>
    <dbReference type="NCBI Taxonomy" id="1929488"/>
    <lineage>
        <taxon>Bacteria</taxon>
        <taxon>Pseudomonadati</taxon>
        <taxon>Bacteroidota</taxon>
        <taxon>Flavobacteriia</taxon>
        <taxon>Flavobacteriales</taxon>
        <taxon>Flavobacteriaceae</taxon>
        <taxon>Croceivirga</taxon>
    </lineage>
</organism>
<evidence type="ECO:0000256" key="6">
    <source>
        <dbReference type="SAM" id="Coils"/>
    </source>
</evidence>
<dbReference type="PRINTS" id="PR00344">
    <property type="entry name" value="BCTRLSENSOR"/>
</dbReference>
<comment type="catalytic activity">
    <reaction evidence="1">
        <text>ATP + protein L-histidine = ADP + protein N-phospho-L-histidine.</text>
        <dbReference type="EC" id="2.7.13.3"/>
    </reaction>
</comment>
<dbReference type="GO" id="GO:0000155">
    <property type="term" value="F:phosphorelay sensor kinase activity"/>
    <property type="evidence" value="ECO:0007669"/>
    <property type="project" value="InterPro"/>
</dbReference>
<feature type="domain" description="Histidine kinase" evidence="7">
    <location>
        <begin position="139"/>
        <end position="349"/>
    </location>
</feature>
<dbReference type="InterPro" id="IPR036097">
    <property type="entry name" value="HisK_dim/P_sf"/>
</dbReference>
<dbReference type="OrthoDB" id="9781208at2"/>
<sequence>MHSLLKRQIRKFLPDSCKGNKDLEAFLEAVNRSYVDYDDKLDMIQRATALSSEELYEANQRLNKETDSQQKILDALSTAIATMENKTVSDSNEIKIKTSELVENIEKQTKRIISINQEKDELLTNLERKNEALNNYAHMVSHDLKSPIRNIHSLVDWTYEDSSEDFKATYKENFDLIFQNLTKMDSLINGILKHATIDALEEDTVPVNLNTLVGEIQRTIFVPEHVAITINGELPVLMAGKYRLEQLFKNLLINAVTAVSDKPEGKIVLSAEKDGDNWFFTVKDNGKGIPKHLQDGIFDMFKKLENDASATGIGLALVKKIINYYNGKIWLDSQKGLGAIFYFTLNLKEV</sequence>
<dbReference type="PROSITE" id="PS50109">
    <property type="entry name" value="HIS_KIN"/>
    <property type="match status" value="1"/>
</dbReference>
<dbReference type="InterPro" id="IPR004358">
    <property type="entry name" value="Sig_transdc_His_kin-like_C"/>
</dbReference>
<dbReference type="RefSeq" id="WP_080318303.1">
    <property type="nucleotide sequence ID" value="NZ_MTBC01000002.1"/>
</dbReference>
<evidence type="ECO:0000256" key="3">
    <source>
        <dbReference type="ARBA" id="ARBA00022553"/>
    </source>
</evidence>
<dbReference type="AlphaFoldDB" id="A0A1V6LV95"/>
<proteinExistence type="predicted"/>
<evidence type="ECO:0000256" key="5">
    <source>
        <dbReference type="ARBA" id="ARBA00022777"/>
    </source>
</evidence>
<comment type="caution">
    <text evidence="8">The sequence shown here is derived from an EMBL/GenBank/DDBJ whole genome shotgun (WGS) entry which is preliminary data.</text>
</comment>
<reference evidence="8 9" key="1">
    <citation type="submission" date="2016-12" db="EMBL/GenBank/DDBJ databases">
        <authorList>
            <person name="Song W.-J."/>
            <person name="Kurnit D.M."/>
        </authorList>
    </citation>
    <scope>NUCLEOTIDE SEQUENCE [LARGE SCALE GENOMIC DNA]</scope>
    <source>
        <strain evidence="8 9">HSG9</strain>
    </source>
</reference>
<dbReference type="Proteomes" id="UP000191680">
    <property type="component" value="Unassembled WGS sequence"/>
</dbReference>
<dbReference type="InterPro" id="IPR005467">
    <property type="entry name" value="His_kinase_dom"/>
</dbReference>
<protein>
    <recommendedName>
        <fullName evidence="2">histidine kinase</fullName>
        <ecNumber evidence="2">2.7.13.3</ecNumber>
    </recommendedName>
</protein>
<keyword evidence="4" id="KW-0808">Transferase</keyword>
<dbReference type="PANTHER" id="PTHR43304">
    <property type="entry name" value="PHYTOCHROME-LIKE PROTEIN CPH1"/>
    <property type="match status" value="1"/>
</dbReference>
<dbReference type="InterPro" id="IPR003594">
    <property type="entry name" value="HATPase_dom"/>
</dbReference>
<evidence type="ECO:0000256" key="4">
    <source>
        <dbReference type="ARBA" id="ARBA00022679"/>
    </source>
</evidence>
<dbReference type="InterPro" id="IPR036890">
    <property type="entry name" value="HATPase_C_sf"/>
</dbReference>
<evidence type="ECO:0000256" key="2">
    <source>
        <dbReference type="ARBA" id="ARBA00012438"/>
    </source>
</evidence>
<evidence type="ECO:0000259" key="7">
    <source>
        <dbReference type="PROSITE" id="PS50109"/>
    </source>
</evidence>
<feature type="coiled-coil region" evidence="6">
    <location>
        <begin position="105"/>
        <end position="136"/>
    </location>
</feature>
<keyword evidence="5 8" id="KW-0418">Kinase</keyword>
<dbReference type="Pfam" id="PF02518">
    <property type="entry name" value="HATPase_c"/>
    <property type="match status" value="1"/>
</dbReference>
<dbReference type="SMART" id="SM00387">
    <property type="entry name" value="HATPase_c"/>
    <property type="match status" value="1"/>
</dbReference>
<dbReference type="SUPFAM" id="SSF55874">
    <property type="entry name" value="ATPase domain of HSP90 chaperone/DNA topoisomerase II/histidine kinase"/>
    <property type="match status" value="1"/>
</dbReference>
<dbReference type="Gene3D" id="3.30.565.10">
    <property type="entry name" value="Histidine kinase-like ATPase, C-terminal domain"/>
    <property type="match status" value="1"/>
</dbReference>
<dbReference type="EC" id="2.7.13.3" evidence="2"/>
<keyword evidence="6" id="KW-0175">Coiled coil</keyword>
<keyword evidence="9" id="KW-1185">Reference proteome</keyword>
<dbReference type="InterPro" id="IPR052162">
    <property type="entry name" value="Sensor_kinase/Photoreceptor"/>
</dbReference>
<dbReference type="EMBL" id="MTBC01000002">
    <property type="protein sequence ID" value="OQD43957.1"/>
    <property type="molecule type" value="Genomic_DNA"/>
</dbReference>
<evidence type="ECO:0000313" key="8">
    <source>
        <dbReference type="EMBL" id="OQD43957.1"/>
    </source>
</evidence>
<dbReference type="InterPro" id="IPR003661">
    <property type="entry name" value="HisK_dim/P_dom"/>
</dbReference>